<keyword evidence="4" id="KW-0472">Membrane</keyword>
<keyword evidence="9" id="KW-1185">Reference proteome</keyword>
<dbReference type="PANTHER" id="PTHR35603:SF2">
    <property type="entry name" value="OUTER MEMBRANE LIPOPROTEIN"/>
    <property type="match status" value="1"/>
</dbReference>
<gene>
    <name evidence="8" type="ORF">GCM10011380_22220</name>
</gene>
<accession>A0A916WTY1</accession>
<evidence type="ECO:0000256" key="4">
    <source>
        <dbReference type="ARBA" id="ARBA00023136"/>
    </source>
</evidence>
<feature type="region of interest" description="Disordered" evidence="6">
    <location>
        <begin position="96"/>
        <end position="116"/>
    </location>
</feature>
<dbReference type="AlphaFoldDB" id="A0A916WTY1"/>
<evidence type="ECO:0000313" key="9">
    <source>
        <dbReference type="Proteomes" id="UP000623067"/>
    </source>
</evidence>
<dbReference type="InterPro" id="IPR051407">
    <property type="entry name" value="Bact_OM_lipoprot/Surf_antigen"/>
</dbReference>
<dbReference type="GO" id="GO:0009279">
    <property type="term" value="C:cell outer membrane"/>
    <property type="evidence" value="ECO:0007669"/>
    <property type="project" value="UniProtKB-SubCell"/>
</dbReference>
<proteinExistence type="inferred from homology"/>
<evidence type="ECO:0000256" key="2">
    <source>
        <dbReference type="ARBA" id="ARBA00008681"/>
    </source>
</evidence>
<evidence type="ECO:0000259" key="7">
    <source>
        <dbReference type="Pfam" id="PF05433"/>
    </source>
</evidence>
<dbReference type="EMBL" id="BMIH01000003">
    <property type="protein sequence ID" value="GGB32352.1"/>
    <property type="molecule type" value="Genomic_DNA"/>
</dbReference>
<evidence type="ECO:0000313" key="8">
    <source>
        <dbReference type="EMBL" id="GGB32352.1"/>
    </source>
</evidence>
<comment type="caution">
    <text evidence="8">The sequence shown here is derived from an EMBL/GenBank/DDBJ whole genome shotgun (WGS) entry which is preliminary data.</text>
</comment>
<dbReference type="InterPro" id="IPR008816">
    <property type="entry name" value="Gly_zipper_2TM_dom"/>
</dbReference>
<comment type="similarity">
    <text evidence="2">Belongs to the rickettsiale 17 kDa surface antigen family.</text>
</comment>
<reference evidence="8" key="2">
    <citation type="submission" date="2020-09" db="EMBL/GenBank/DDBJ databases">
        <authorList>
            <person name="Sun Q."/>
            <person name="Zhou Y."/>
        </authorList>
    </citation>
    <scope>NUCLEOTIDE SEQUENCE</scope>
    <source>
        <strain evidence="8">CGMCC 1.15330</strain>
    </source>
</reference>
<keyword evidence="5" id="KW-0449">Lipoprotein</keyword>
<dbReference type="Proteomes" id="UP000623067">
    <property type="component" value="Unassembled WGS sequence"/>
</dbReference>
<name>A0A916WTY1_9SPHN</name>
<feature type="domain" description="Glycine zipper 2TM" evidence="7">
    <location>
        <begin position="155"/>
        <end position="194"/>
    </location>
</feature>
<evidence type="ECO:0000256" key="6">
    <source>
        <dbReference type="SAM" id="MobiDB-lite"/>
    </source>
</evidence>
<evidence type="ECO:0000256" key="3">
    <source>
        <dbReference type="ARBA" id="ARBA00015281"/>
    </source>
</evidence>
<reference evidence="8" key="1">
    <citation type="journal article" date="2014" name="Int. J. Syst. Evol. Microbiol.">
        <title>Complete genome sequence of Corynebacterium casei LMG S-19264T (=DSM 44701T), isolated from a smear-ripened cheese.</title>
        <authorList>
            <consortium name="US DOE Joint Genome Institute (JGI-PGF)"/>
            <person name="Walter F."/>
            <person name="Albersmeier A."/>
            <person name="Kalinowski J."/>
            <person name="Ruckert C."/>
        </authorList>
    </citation>
    <scope>NUCLEOTIDE SEQUENCE</scope>
    <source>
        <strain evidence="8">CGMCC 1.15330</strain>
    </source>
</reference>
<evidence type="ECO:0000256" key="5">
    <source>
        <dbReference type="ARBA" id="ARBA00023288"/>
    </source>
</evidence>
<evidence type="ECO:0000256" key="1">
    <source>
        <dbReference type="ARBA" id="ARBA00004459"/>
    </source>
</evidence>
<dbReference type="Pfam" id="PF05433">
    <property type="entry name" value="Rick_17kDa_Anti"/>
    <property type="match status" value="1"/>
</dbReference>
<sequence>MPDGALTAAFSNHPAGQAYRSVQPDSRAGGVCPMLSRLVSAGLIAATLVAAPAIAQSSADDARFRAAQERFDREYDIYRQEVDRYRNARSGYDRDYRRAPDRYQDGRYEDGPAYDPARDYRDGAQYRERVLSSDDRVYAGYDGRYYCKRSDGTTGLIVGGAAGGVLGNVIDGGRSRTVGTLLGAAAGALAGRSIDQNSQVRCR</sequence>
<comment type="subcellular location">
    <subcellularLocation>
        <location evidence="1">Cell outer membrane</location>
        <topology evidence="1">Lipid-anchor</topology>
    </subcellularLocation>
</comment>
<dbReference type="PANTHER" id="PTHR35603">
    <property type="match status" value="1"/>
</dbReference>
<organism evidence="8 9">
    <name type="scientific">Sphingomonas metalli</name>
    <dbReference type="NCBI Taxonomy" id="1779358"/>
    <lineage>
        <taxon>Bacteria</taxon>
        <taxon>Pseudomonadati</taxon>
        <taxon>Pseudomonadota</taxon>
        <taxon>Alphaproteobacteria</taxon>
        <taxon>Sphingomonadales</taxon>
        <taxon>Sphingomonadaceae</taxon>
        <taxon>Sphingomonas</taxon>
    </lineage>
</organism>
<protein>
    <recommendedName>
        <fullName evidence="3">17 kDa surface antigen</fullName>
    </recommendedName>
</protein>